<keyword evidence="5" id="KW-0460">Magnesium</keyword>
<dbReference type="InterPro" id="IPR002716">
    <property type="entry name" value="PIN_dom"/>
</dbReference>
<dbReference type="EMBL" id="WISR01000222">
    <property type="protein sequence ID" value="MQW36404.1"/>
    <property type="molecule type" value="Genomic_DNA"/>
</dbReference>
<dbReference type="Gene3D" id="3.40.50.1010">
    <property type="entry name" value="5'-nuclease"/>
    <property type="match status" value="1"/>
</dbReference>
<evidence type="ECO:0000256" key="5">
    <source>
        <dbReference type="HAMAP-Rule" id="MF_00265"/>
    </source>
</evidence>
<comment type="cofactor">
    <cofactor evidence="5">
        <name>Mg(2+)</name>
        <dbReference type="ChEBI" id="CHEBI:18420"/>
    </cofactor>
</comment>
<reference evidence="7 8" key="1">
    <citation type="journal article" date="2013" name="Genome Biol.">
        <title>Comparative genomics of the core and accessory genomes of 48 Sinorhizobium strains comprising five genospecies.</title>
        <authorList>
            <person name="Sugawara M."/>
            <person name="Epstein B."/>
            <person name="Badgley B.D."/>
            <person name="Unno T."/>
            <person name="Xu L."/>
            <person name="Reese J."/>
            <person name="Gyaneshwar P."/>
            <person name="Denny R."/>
            <person name="Mudge J."/>
            <person name="Bharti A.K."/>
            <person name="Farmer A.D."/>
            <person name="May G.D."/>
            <person name="Woodward J.E."/>
            <person name="Medigue C."/>
            <person name="Vallenet D."/>
            <person name="Lajus A."/>
            <person name="Rouy Z."/>
            <person name="Martinez-Vaz B."/>
            <person name="Tiffin P."/>
            <person name="Young N.D."/>
            <person name="Sadowsky M.J."/>
        </authorList>
    </citation>
    <scope>NUCLEOTIDE SEQUENCE [LARGE SCALE GENOMIC DNA]</scope>
    <source>
        <strain evidence="7 8">N6B1</strain>
    </source>
</reference>
<comment type="function">
    <text evidence="5">Toxic component of a toxin-antitoxin (TA) system. An RNase.</text>
</comment>
<feature type="domain" description="PIN" evidence="6">
    <location>
        <begin position="3"/>
        <end position="140"/>
    </location>
</feature>
<dbReference type="GO" id="GO:0000287">
    <property type="term" value="F:magnesium ion binding"/>
    <property type="evidence" value="ECO:0007669"/>
    <property type="project" value="UniProtKB-UniRule"/>
</dbReference>
<keyword evidence="3 5" id="KW-0479">Metal-binding</keyword>
<dbReference type="KEGG" id="smer:DU99_13270"/>
<dbReference type="GO" id="GO:0004540">
    <property type="term" value="F:RNA nuclease activity"/>
    <property type="evidence" value="ECO:0007669"/>
    <property type="project" value="InterPro"/>
</dbReference>
<gene>
    <name evidence="5" type="primary">vapC</name>
    <name evidence="7" type="ORF">GHK53_27440</name>
</gene>
<evidence type="ECO:0000259" key="6">
    <source>
        <dbReference type="Pfam" id="PF01850"/>
    </source>
</evidence>
<feature type="binding site" evidence="5">
    <location>
        <position position="115"/>
    </location>
    <ligand>
        <name>Mg(2+)</name>
        <dbReference type="ChEBI" id="CHEBI:18420"/>
    </ligand>
</feature>
<protein>
    <recommendedName>
        <fullName evidence="5">Ribonuclease VapC</fullName>
        <shortName evidence="5">RNase VapC</shortName>
        <ecNumber evidence="5">3.1.-.-</ecNumber>
    </recommendedName>
    <alternativeName>
        <fullName evidence="5">Toxin VapC</fullName>
    </alternativeName>
</protein>
<dbReference type="Pfam" id="PF01850">
    <property type="entry name" value="PIN"/>
    <property type="match status" value="1"/>
</dbReference>
<dbReference type="GO" id="GO:0090729">
    <property type="term" value="F:toxin activity"/>
    <property type="evidence" value="ECO:0007669"/>
    <property type="project" value="UniProtKB-KW"/>
</dbReference>
<comment type="caution">
    <text evidence="7">The sequence shown here is derived from an EMBL/GenBank/DDBJ whole genome shotgun (WGS) entry which is preliminary data.</text>
</comment>
<dbReference type="OMA" id="DLNFGDC"/>
<proteinExistence type="inferred from homology"/>
<dbReference type="CDD" id="cd09871">
    <property type="entry name" value="PIN_MtVapC28-VapC30-like"/>
    <property type="match status" value="1"/>
</dbReference>
<comment type="similarity">
    <text evidence="5">Belongs to the PINc/VapC protein family.</text>
</comment>
<evidence type="ECO:0000256" key="4">
    <source>
        <dbReference type="ARBA" id="ARBA00022801"/>
    </source>
</evidence>
<accession>A0A222LD45</accession>
<dbReference type="EC" id="3.1.-.-" evidence="5"/>
<dbReference type="InterPro" id="IPR022907">
    <property type="entry name" value="VapC_family"/>
</dbReference>
<feature type="binding site" evidence="5">
    <location>
        <position position="5"/>
    </location>
    <ligand>
        <name>Mg(2+)</name>
        <dbReference type="ChEBI" id="CHEBI:18420"/>
    </ligand>
</feature>
<dbReference type="SUPFAM" id="SSF88723">
    <property type="entry name" value="PIN domain-like"/>
    <property type="match status" value="1"/>
</dbReference>
<name>A0A222LD45_RHIML</name>
<keyword evidence="5" id="KW-0800">Toxin</keyword>
<evidence type="ECO:0000256" key="3">
    <source>
        <dbReference type="ARBA" id="ARBA00022723"/>
    </source>
</evidence>
<evidence type="ECO:0000313" key="7">
    <source>
        <dbReference type="EMBL" id="MQW36404.1"/>
    </source>
</evidence>
<keyword evidence="4 5" id="KW-0378">Hydrolase</keyword>
<organism evidence="7 8">
    <name type="scientific">Rhizobium meliloti</name>
    <name type="common">Ensifer meliloti</name>
    <name type="synonym">Sinorhizobium meliloti</name>
    <dbReference type="NCBI Taxonomy" id="382"/>
    <lineage>
        <taxon>Bacteria</taxon>
        <taxon>Pseudomonadati</taxon>
        <taxon>Pseudomonadota</taxon>
        <taxon>Alphaproteobacteria</taxon>
        <taxon>Hyphomicrobiales</taxon>
        <taxon>Rhizobiaceae</taxon>
        <taxon>Sinorhizobium/Ensifer group</taxon>
        <taxon>Sinorhizobium</taxon>
    </lineage>
</organism>
<evidence type="ECO:0000313" key="8">
    <source>
        <dbReference type="Proteomes" id="UP000429484"/>
    </source>
</evidence>
<keyword evidence="1 5" id="KW-1277">Toxin-antitoxin system</keyword>
<evidence type="ECO:0000256" key="1">
    <source>
        <dbReference type="ARBA" id="ARBA00022649"/>
    </source>
</evidence>
<dbReference type="HAMAP" id="MF_00265">
    <property type="entry name" value="VapC_Nob1"/>
    <property type="match status" value="1"/>
</dbReference>
<sequence>MSFVDASVIVAILNEEPGFEELEKRLSDADGKLCVSPLVRFEAVAALTRLRIIATKGKADRSDLIGEARELVDSFIQALSASEVTIDSHTGVRALDAMARYGKVAGHPAALNLGDCFAYAAAKESGLTLIYKGNDFSQTDLG</sequence>
<dbReference type="RefSeq" id="WP_003534446.1">
    <property type="nucleotide sequence ID" value="NZ_BJNJ01000048.1"/>
</dbReference>
<dbReference type="GO" id="GO:0016787">
    <property type="term" value="F:hydrolase activity"/>
    <property type="evidence" value="ECO:0007669"/>
    <property type="project" value="UniProtKB-KW"/>
</dbReference>
<keyword evidence="2 5" id="KW-0540">Nuclease</keyword>
<dbReference type="AlphaFoldDB" id="A0A222LD45"/>
<dbReference type="Proteomes" id="UP000429484">
    <property type="component" value="Unassembled WGS sequence"/>
</dbReference>
<evidence type="ECO:0000256" key="2">
    <source>
        <dbReference type="ARBA" id="ARBA00022722"/>
    </source>
</evidence>
<dbReference type="InterPro" id="IPR029060">
    <property type="entry name" value="PIN-like_dom_sf"/>
</dbReference>